<dbReference type="GO" id="GO:0005886">
    <property type="term" value="C:plasma membrane"/>
    <property type="evidence" value="ECO:0007669"/>
    <property type="project" value="UniProtKB-SubCell"/>
</dbReference>
<evidence type="ECO:0000256" key="6">
    <source>
        <dbReference type="ARBA" id="ARBA00022692"/>
    </source>
</evidence>
<comment type="similarity">
    <text evidence="2 10">Belongs to the ExbB/TolQ family.</text>
</comment>
<dbReference type="InterPro" id="IPR002898">
    <property type="entry name" value="MotA_ExbB_proton_chnl"/>
</dbReference>
<feature type="transmembrane region" description="Helical" evidence="10">
    <location>
        <begin position="170"/>
        <end position="192"/>
    </location>
</feature>
<feature type="domain" description="MotA/TolQ/ExbB proton channel" evidence="11">
    <location>
        <begin position="79"/>
        <end position="206"/>
    </location>
</feature>
<feature type="transmembrane region" description="Helical" evidence="10">
    <location>
        <begin position="20"/>
        <end position="42"/>
    </location>
</feature>
<evidence type="ECO:0000256" key="9">
    <source>
        <dbReference type="ARBA" id="ARBA00023306"/>
    </source>
</evidence>
<sequence length="231" mass="25960">MTDINMLDLFLKTSLLVKLILLILLCFSILSWAIIIQCTLSLHTAKIQAKSFENKFRSGIELSLLYQASKARYNNLTGSEKIFYSGFKEFVQCHRFHAKAASCLTEAAARTMRISLNREIEILERDIPFLGTIASISPYIGLFGTIWGIMHAFMSLGAVKQTSLQMIAPGIAEALIATAIGLFAAIPAVMAYNSLNQHMNYLEQHYRNFMEEFIVILNRHAFAADSNIIKK</sequence>
<dbReference type="GO" id="GO:0051301">
    <property type="term" value="P:cell division"/>
    <property type="evidence" value="ECO:0007669"/>
    <property type="project" value="UniProtKB-UniRule"/>
</dbReference>
<evidence type="ECO:0000313" key="13">
    <source>
        <dbReference type="Proteomes" id="UP000683585"/>
    </source>
</evidence>
<dbReference type="InterPro" id="IPR050790">
    <property type="entry name" value="ExbB/TolQ_transport"/>
</dbReference>
<evidence type="ECO:0000256" key="5">
    <source>
        <dbReference type="ARBA" id="ARBA00022618"/>
    </source>
</evidence>
<evidence type="ECO:0000256" key="7">
    <source>
        <dbReference type="ARBA" id="ARBA00022989"/>
    </source>
</evidence>
<dbReference type="GO" id="GO:0017038">
    <property type="term" value="P:protein import"/>
    <property type="evidence" value="ECO:0007669"/>
    <property type="project" value="TreeGrafter"/>
</dbReference>
<dbReference type="RefSeq" id="WP_216782135.1">
    <property type="nucleotide sequence ID" value="NZ_LR890047.1"/>
</dbReference>
<dbReference type="KEGG" id="ptf:PROFFT_A_03190"/>
<dbReference type="Proteomes" id="UP000683585">
    <property type="component" value="Chromosome"/>
</dbReference>
<keyword evidence="7 10" id="KW-1133">Transmembrane helix</keyword>
<feature type="transmembrane region" description="Helical" evidence="10">
    <location>
        <begin position="127"/>
        <end position="150"/>
    </location>
</feature>
<dbReference type="PANTHER" id="PTHR30625">
    <property type="entry name" value="PROTEIN TOLQ"/>
    <property type="match status" value="1"/>
</dbReference>
<organism evidence="12 13">
    <name type="scientific">Candidatus Profftia tarda</name>
    <dbReference type="NCBI Taxonomy" id="1177216"/>
    <lineage>
        <taxon>Bacteria</taxon>
        <taxon>Pseudomonadati</taxon>
        <taxon>Pseudomonadota</taxon>
        <taxon>Gammaproteobacteria</taxon>
        <taxon>Enterobacterales</taxon>
        <taxon>Enterobacteriaceae</taxon>
        <taxon>Candidatus Profftia</taxon>
    </lineage>
</organism>
<evidence type="ECO:0000256" key="3">
    <source>
        <dbReference type="ARBA" id="ARBA00022475"/>
    </source>
</evidence>
<evidence type="ECO:0000256" key="1">
    <source>
        <dbReference type="ARBA" id="ARBA00004651"/>
    </source>
</evidence>
<evidence type="ECO:0000313" key="12">
    <source>
        <dbReference type="EMBL" id="CAD6509912.1"/>
    </source>
</evidence>
<proteinExistence type="inferred from homology"/>
<keyword evidence="13" id="KW-1185">Reference proteome</keyword>
<keyword evidence="8 10" id="KW-0472">Membrane</keyword>
<evidence type="ECO:0000256" key="10">
    <source>
        <dbReference type="HAMAP-Rule" id="MF_02202"/>
    </source>
</evidence>
<keyword evidence="5 10" id="KW-0132">Cell division</keyword>
<accession>A0A8E4GIE9</accession>
<evidence type="ECO:0000256" key="2">
    <source>
        <dbReference type="ARBA" id="ARBA00010442"/>
    </source>
</evidence>
<dbReference type="Pfam" id="PF01618">
    <property type="entry name" value="MotA_ExbB"/>
    <property type="match status" value="1"/>
</dbReference>
<comment type="function">
    <text evidence="10">Part of the Tol-Pal system, which plays a role in outer membrane invagination during cell division and is important for maintaining outer membrane integrity. Required, with TolR, for the proton motive force-dependent activation of TolA and for TolA-Pal interaction.</text>
</comment>
<gene>
    <name evidence="10 12" type="primary">tolQ</name>
    <name evidence="12" type="ORF">PROFFT_A_03190</name>
</gene>
<dbReference type="InterPro" id="IPR014163">
    <property type="entry name" value="Tol-Pal_TolQ"/>
</dbReference>
<evidence type="ECO:0000256" key="4">
    <source>
        <dbReference type="ARBA" id="ARBA00022519"/>
    </source>
</evidence>
<comment type="subcellular location">
    <subcellularLocation>
        <location evidence="10">Cell inner membrane</location>
        <topology evidence="10">Multi-pass membrane protein</topology>
    </subcellularLocation>
    <subcellularLocation>
        <location evidence="1">Cell membrane</location>
        <topology evidence="1">Multi-pass membrane protein</topology>
    </subcellularLocation>
</comment>
<dbReference type="PANTHER" id="PTHR30625:SF3">
    <property type="entry name" value="TOL-PAL SYSTEM PROTEIN TOLQ"/>
    <property type="match status" value="1"/>
</dbReference>
<comment type="subunit">
    <text evidence="10">The Tol-Pal system is composed of five core proteins: the inner membrane proteins TolA, TolQ and TolR, the periplasmic protein TolB and the outer membrane protein Pal. They form a network linking the inner and outer membranes and the peptidoglycan layer.</text>
</comment>
<keyword evidence="4 10" id="KW-0997">Cell inner membrane</keyword>
<dbReference type="HAMAP" id="MF_02202">
    <property type="entry name" value="TolQ"/>
    <property type="match status" value="1"/>
</dbReference>
<dbReference type="EMBL" id="LR890047">
    <property type="protein sequence ID" value="CAD6509912.1"/>
    <property type="molecule type" value="Genomic_DNA"/>
</dbReference>
<keyword evidence="6 10" id="KW-0812">Transmembrane</keyword>
<dbReference type="NCBIfam" id="TIGR02796">
    <property type="entry name" value="tolQ"/>
    <property type="match status" value="1"/>
</dbReference>
<keyword evidence="9 10" id="KW-0131">Cell cycle</keyword>
<evidence type="ECO:0000256" key="8">
    <source>
        <dbReference type="ARBA" id="ARBA00023136"/>
    </source>
</evidence>
<keyword evidence="3 10" id="KW-1003">Cell membrane</keyword>
<evidence type="ECO:0000259" key="11">
    <source>
        <dbReference type="Pfam" id="PF01618"/>
    </source>
</evidence>
<protein>
    <recommendedName>
        <fullName evidence="10">Tol-Pal system protein TolQ</fullName>
    </recommendedName>
</protein>
<dbReference type="GO" id="GO:0043213">
    <property type="term" value="P:bacteriocin transport"/>
    <property type="evidence" value="ECO:0007669"/>
    <property type="project" value="InterPro"/>
</dbReference>
<dbReference type="AlphaFoldDB" id="A0A8E4GIE9"/>
<name>A0A8E4GIE9_9ENTR</name>
<reference evidence="12" key="1">
    <citation type="submission" date="2020-10" db="EMBL/GenBank/DDBJ databases">
        <authorList>
            <person name="Szabo G."/>
        </authorList>
    </citation>
    <scope>NUCLEOTIDE SEQUENCE</scope>
    <source>
        <strain evidence="12">PROFFT</strain>
    </source>
</reference>